<dbReference type="Gramene" id="Manes.14G152500.7.v8.1">
    <property type="protein sequence ID" value="Manes.14G152500.7.v8.1.CDS.1"/>
    <property type="gene ID" value="Manes.14G152500.v8.1"/>
</dbReference>
<dbReference type="AlphaFoldDB" id="A0A251JD81"/>
<evidence type="ECO:0008006" key="5">
    <source>
        <dbReference type="Google" id="ProtNLM"/>
    </source>
</evidence>
<dbReference type="GO" id="GO:0003723">
    <property type="term" value="F:RNA binding"/>
    <property type="evidence" value="ECO:0007669"/>
    <property type="project" value="InterPro"/>
</dbReference>
<dbReference type="Gramene" id="Manes.14G152500.8.v8.1">
    <property type="protein sequence ID" value="Manes.14G152500.8.v8.1.CDS.1"/>
    <property type="gene ID" value="Manes.14G152500.v8.1"/>
</dbReference>
<dbReference type="EMBL" id="CM004400">
    <property type="protein sequence ID" value="OAY31921.1"/>
    <property type="molecule type" value="Genomic_DNA"/>
</dbReference>
<dbReference type="PANTHER" id="PTHR47926:SF350">
    <property type="entry name" value="(WILD MALAYSIAN BANANA) HYPOTHETICAL PROTEIN"/>
    <property type="match status" value="1"/>
</dbReference>
<reference evidence="3 4" key="1">
    <citation type="submission" date="2016-02" db="EMBL/GenBank/DDBJ databases">
        <title>WGS assembly of Manihot esculenta.</title>
        <authorList>
            <person name="Bredeson J.V."/>
            <person name="Prochnik S.E."/>
            <person name="Lyons J.B."/>
            <person name="Schmutz J."/>
            <person name="Grimwood J."/>
            <person name="Vrebalov J."/>
            <person name="Bart R.S."/>
            <person name="Amuge T."/>
            <person name="Ferguson M.E."/>
            <person name="Green R."/>
            <person name="Putnam N."/>
            <person name="Stites J."/>
            <person name="Rounsley S."/>
            <person name="Rokhsar D.S."/>
        </authorList>
    </citation>
    <scope>NUCLEOTIDE SEQUENCE [LARGE SCALE GENOMIC DNA]</scope>
    <source>
        <strain evidence="4">cv. AM560-2</strain>
        <tissue evidence="3">Leaf</tissue>
    </source>
</reference>
<feature type="repeat" description="PPR" evidence="2">
    <location>
        <begin position="304"/>
        <end position="338"/>
    </location>
</feature>
<keyword evidence="1" id="KW-0677">Repeat</keyword>
<dbReference type="Proteomes" id="UP000091857">
    <property type="component" value="Chromosome 14"/>
</dbReference>
<protein>
    <recommendedName>
        <fullName evidence="5">Pentatricopeptide repeat-containing protein</fullName>
    </recommendedName>
</protein>
<dbReference type="PROSITE" id="PS51375">
    <property type="entry name" value="PPR"/>
    <property type="match status" value="3"/>
</dbReference>
<dbReference type="PANTHER" id="PTHR47926">
    <property type="entry name" value="PENTATRICOPEPTIDE REPEAT-CONTAINING PROTEIN"/>
    <property type="match status" value="1"/>
</dbReference>
<evidence type="ECO:0000256" key="2">
    <source>
        <dbReference type="PROSITE-ProRule" id="PRU00708"/>
    </source>
</evidence>
<organism evidence="3 4">
    <name type="scientific">Manihot esculenta</name>
    <name type="common">Cassava</name>
    <name type="synonym">Jatropha manihot</name>
    <dbReference type="NCBI Taxonomy" id="3983"/>
    <lineage>
        <taxon>Eukaryota</taxon>
        <taxon>Viridiplantae</taxon>
        <taxon>Streptophyta</taxon>
        <taxon>Embryophyta</taxon>
        <taxon>Tracheophyta</taxon>
        <taxon>Spermatophyta</taxon>
        <taxon>Magnoliopsida</taxon>
        <taxon>eudicotyledons</taxon>
        <taxon>Gunneridae</taxon>
        <taxon>Pentapetalae</taxon>
        <taxon>rosids</taxon>
        <taxon>fabids</taxon>
        <taxon>Malpighiales</taxon>
        <taxon>Euphorbiaceae</taxon>
        <taxon>Crotonoideae</taxon>
        <taxon>Manihoteae</taxon>
        <taxon>Manihot</taxon>
    </lineage>
</organism>
<name>A0A251JD81_MANES</name>
<gene>
    <name evidence="3" type="ORF">MANES_14G152500</name>
</gene>
<dbReference type="NCBIfam" id="TIGR00756">
    <property type="entry name" value="PPR"/>
    <property type="match status" value="3"/>
</dbReference>
<dbReference type="OrthoDB" id="1675999at2759"/>
<dbReference type="InterPro" id="IPR011990">
    <property type="entry name" value="TPR-like_helical_dom_sf"/>
</dbReference>
<dbReference type="FunFam" id="1.25.40.10:FF:000184">
    <property type="entry name" value="Pentatricopeptide repeat-containing protein, chloroplastic"/>
    <property type="match status" value="1"/>
</dbReference>
<keyword evidence="4" id="KW-1185">Reference proteome</keyword>
<dbReference type="EMBL" id="CM004400">
    <property type="protein sequence ID" value="OAY31922.1"/>
    <property type="molecule type" value="Genomic_DNA"/>
</dbReference>
<dbReference type="InterPro" id="IPR002885">
    <property type="entry name" value="PPR_rpt"/>
</dbReference>
<dbReference type="Gramene" id="Manes.14G152500.1.v8.1">
    <property type="protein sequence ID" value="Manes.14G152500.1.v8.1.CDS.1"/>
    <property type="gene ID" value="Manes.14G152500.v8.1"/>
</dbReference>
<dbReference type="FunFam" id="1.25.40.10:FF:000348">
    <property type="entry name" value="Pentatricopeptide repeat-containing protein chloroplastic"/>
    <property type="match status" value="1"/>
</dbReference>
<evidence type="ECO:0000256" key="1">
    <source>
        <dbReference type="ARBA" id="ARBA00022737"/>
    </source>
</evidence>
<dbReference type="InterPro" id="IPR046848">
    <property type="entry name" value="E_motif"/>
</dbReference>
<dbReference type="InterPro" id="IPR046960">
    <property type="entry name" value="PPR_At4g14850-like_plant"/>
</dbReference>
<feature type="repeat" description="PPR" evidence="2">
    <location>
        <begin position="171"/>
        <end position="205"/>
    </location>
</feature>
<evidence type="ECO:0000313" key="4">
    <source>
        <dbReference type="Proteomes" id="UP000091857"/>
    </source>
</evidence>
<dbReference type="Gene3D" id="1.25.40.10">
    <property type="entry name" value="Tetratricopeptide repeat domain"/>
    <property type="match status" value="4"/>
</dbReference>
<sequence length="527" mass="58769">MSGILSASNSPVLTLLAKCKSMVELKQMQTHVITNGLASFTFITSKILAFCALSHNGDINYAQTIFNQILIPNAFNFNTMILGLSQNSQREKGLSLFARMRSIGIRPNSHTFRSLIKCCICLSWLDQVHGQILKFGQMSDVYVISSLINMYSKCEAMELARQVFDESPDLNVVCWTSLVTGYCCNGLINEARKMFDIMPERNEISCSAMISGYVSNGHFNEAVELFQEWKNCSSFRFSESLLVSVLNACAAIGAFEEGKCIHSHVDGKGMDYELEMGTALIDFYAKCGHIKDAVEIFSKMPYKDVTTWSSMILGLAVNGENERGIELFVEMEKKGPTPNAVTFIAVLTACNHKILSHEAWRFFGRMSKVYGIAPLIEHYGCMVDLLARAGLIKEAGILINIMPMKPDGAIWNSLLKGCMMHGHVEMGEKVGRLLIQLEPQHSGRYVLLANLYATKGSWEEVIRLRKMMKERGAATVSAWSFIAIDGIVHKFVADDDKVHSHFGGFTKFLNQLNKQLDYYYSAADDAG</sequence>
<dbReference type="Gramene" id="Manes.14G152500.9.v8.1">
    <property type="protein sequence ID" value="Manes.14G152500.9.v8.1.CDS.1"/>
    <property type="gene ID" value="Manes.14G152500.v8.1"/>
</dbReference>
<accession>A0A251JD81</accession>
<proteinExistence type="predicted"/>
<evidence type="ECO:0000313" key="3">
    <source>
        <dbReference type="EMBL" id="OAY31921.1"/>
    </source>
</evidence>
<dbReference type="Pfam" id="PF13041">
    <property type="entry name" value="PPR_2"/>
    <property type="match status" value="2"/>
</dbReference>
<dbReference type="Pfam" id="PF12854">
    <property type="entry name" value="PPR_1"/>
    <property type="match status" value="1"/>
</dbReference>
<dbReference type="Pfam" id="PF01535">
    <property type="entry name" value="PPR"/>
    <property type="match status" value="2"/>
</dbReference>
<feature type="repeat" description="PPR" evidence="2">
    <location>
        <begin position="73"/>
        <end position="107"/>
    </location>
</feature>
<dbReference type="Gramene" id="Manes.14G152500.4.v8.1">
    <property type="protein sequence ID" value="Manes.14G152500.4.v8.1.CDS.1"/>
    <property type="gene ID" value="Manes.14G152500.v8.1"/>
</dbReference>
<dbReference type="GO" id="GO:0009451">
    <property type="term" value="P:RNA modification"/>
    <property type="evidence" value="ECO:0000318"/>
    <property type="project" value="GO_Central"/>
</dbReference>
<dbReference type="Gramene" id="Manes.14G152500.6.v8.1">
    <property type="protein sequence ID" value="Manes.14G152500.6.v8.1.CDS.1"/>
    <property type="gene ID" value="Manes.14G152500.v8.1"/>
</dbReference>
<dbReference type="Pfam" id="PF20431">
    <property type="entry name" value="E_motif"/>
    <property type="match status" value="1"/>
</dbReference>